<dbReference type="EMBL" id="JAFEJA010000001">
    <property type="protein sequence ID" value="MBM9621028.1"/>
    <property type="molecule type" value="Genomic_DNA"/>
</dbReference>
<evidence type="ECO:0000313" key="1">
    <source>
        <dbReference type="EMBL" id="MBM9621028.1"/>
    </source>
</evidence>
<dbReference type="Proteomes" id="UP000664109">
    <property type="component" value="Unassembled WGS sequence"/>
</dbReference>
<reference evidence="1 2" key="1">
    <citation type="journal article" date="2016" name="Arch. Microbiol.">
        <title>Streptomyces zhihengii sp. nov., isolated from rhizospheric soil of Psammosilene tunicoides.</title>
        <authorList>
            <person name="Huang M.J."/>
            <person name="Fei J.J."/>
            <person name="Salam N."/>
            <person name="Kim C.J."/>
            <person name="Hozzein W.N."/>
            <person name="Xiao M."/>
            <person name="Huang H.Q."/>
            <person name="Li W.J."/>
        </authorList>
    </citation>
    <scope>NUCLEOTIDE SEQUENCE [LARGE SCALE GENOMIC DNA]</scope>
    <source>
        <strain evidence="1 2">YIM T102</strain>
    </source>
</reference>
<name>A0ABS2UUR2_9ACTN</name>
<evidence type="ECO:0000313" key="2">
    <source>
        <dbReference type="Proteomes" id="UP000664109"/>
    </source>
</evidence>
<comment type="caution">
    <text evidence="1">The sequence shown here is derived from an EMBL/GenBank/DDBJ whole genome shotgun (WGS) entry which is preliminary data.</text>
</comment>
<organism evidence="1 2">
    <name type="scientific">Streptomyces zhihengii</name>
    <dbReference type="NCBI Taxonomy" id="1818004"/>
    <lineage>
        <taxon>Bacteria</taxon>
        <taxon>Bacillati</taxon>
        <taxon>Actinomycetota</taxon>
        <taxon>Actinomycetes</taxon>
        <taxon>Kitasatosporales</taxon>
        <taxon>Streptomycetaceae</taxon>
        <taxon>Streptomyces</taxon>
    </lineage>
</organism>
<gene>
    <name evidence="1" type="ORF">JE024_20245</name>
</gene>
<keyword evidence="2" id="KW-1185">Reference proteome</keyword>
<accession>A0ABS2UUR2</accession>
<protein>
    <submittedName>
        <fullName evidence="1">Uncharacterized protein</fullName>
    </submittedName>
</protein>
<proteinExistence type="predicted"/>
<sequence length="135" mass="14658">MPPGTAPDIGPHIQAVTVRLTEQGLTVGDGGAPAARPANGRYVAVYFDPGQSLSESLADRRTMLALGFQLTCVAPTTTACLWVAQQVRHALHRPLVVQGRATWRAEELGGPYVQRDDDVSPPFFYLPVQYRLQST</sequence>
<dbReference type="RefSeq" id="WP_205374935.1">
    <property type="nucleotide sequence ID" value="NZ_JAFEJA010000001.1"/>
</dbReference>